<sequence>MNYEIKEYNELTDLFNKFQIVETASLLFIPENIENAENTKDFIYYETTTDLRKVFEGKQQIDYLTKDKPLLRTRKSADWFGPTILIGATILTENPHLIEVTFDILSSYLYDIFKGTTKDKKVKFDIILEDKKKKQFQKINYEGNVEGIKELEKVINKLKK</sequence>
<dbReference type="EMBL" id="SBKQ01000005">
    <property type="protein sequence ID" value="RXR32955.1"/>
    <property type="molecule type" value="Genomic_DNA"/>
</dbReference>
<gene>
    <name evidence="1" type="ORF">EQG68_05545</name>
</gene>
<dbReference type="AlphaFoldDB" id="A0A4Q1KTF5"/>
<accession>A0A4Q1KTF5</accession>
<evidence type="ECO:0000313" key="2">
    <source>
        <dbReference type="Proteomes" id="UP000289734"/>
    </source>
</evidence>
<dbReference type="RefSeq" id="WP_129463799.1">
    <property type="nucleotide sequence ID" value="NZ_JACSXZ010000001.1"/>
</dbReference>
<dbReference type="OrthoDB" id="1376147at2"/>
<protein>
    <submittedName>
        <fullName evidence="1">Uncharacterized protein</fullName>
    </submittedName>
</protein>
<organism evidence="1 2">
    <name type="scientific">Flavobacterium piscinae</name>
    <dbReference type="NCBI Taxonomy" id="2506424"/>
    <lineage>
        <taxon>Bacteria</taxon>
        <taxon>Pseudomonadati</taxon>
        <taxon>Bacteroidota</taxon>
        <taxon>Flavobacteriia</taxon>
        <taxon>Flavobacteriales</taxon>
        <taxon>Flavobacteriaceae</taxon>
        <taxon>Flavobacterium</taxon>
    </lineage>
</organism>
<comment type="caution">
    <text evidence="1">The sequence shown here is derived from an EMBL/GenBank/DDBJ whole genome shotgun (WGS) entry which is preliminary data.</text>
</comment>
<keyword evidence="2" id="KW-1185">Reference proteome</keyword>
<evidence type="ECO:0000313" key="1">
    <source>
        <dbReference type="EMBL" id="RXR32955.1"/>
    </source>
</evidence>
<proteinExistence type="predicted"/>
<name>A0A4Q1KTF5_9FLAO</name>
<dbReference type="Proteomes" id="UP000289734">
    <property type="component" value="Unassembled WGS sequence"/>
</dbReference>
<reference evidence="2" key="1">
    <citation type="submission" date="2019-01" db="EMBL/GenBank/DDBJ databases">
        <title>Cytophagaceae bacterium strain CAR-16.</title>
        <authorList>
            <person name="Chen W.-M."/>
        </authorList>
    </citation>
    <scope>NUCLEOTIDE SEQUENCE [LARGE SCALE GENOMIC DNA]</scope>
    <source>
        <strain evidence="2">ICH-30</strain>
    </source>
</reference>